<reference evidence="2" key="1">
    <citation type="journal article" date="2020" name="Stud. Mycol.">
        <title>101 Dothideomycetes genomes: a test case for predicting lifestyles and emergence of pathogens.</title>
        <authorList>
            <person name="Haridas S."/>
            <person name="Albert R."/>
            <person name="Binder M."/>
            <person name="Bloem J."/>
            <person name="Labutti K."/>
            <person name="Salamov A."/>
            <person name="Andreopoulos B."/>
            <person name="Baker S."/>
            <person name="Barry K."/>
            <person name="Bills G."/>
            <person name="Bluhm B."/>
            <person name="Cannon C."/>
            <person name="Castanera R."/>
            <person name="Culley D."/>
            <person name="Daum C."/>
            <person name="Ezra D."/>
            <person name="Gonzalez J."/>
            <person name="Henrissat B."/>
            <person name="Kuo A."/>
            <person name="Liang C."/>
            <person name="Lipzen A."/>
            <person name="Lutzoni F."/>
            <person name="Magnuson J."/>
            <person name="Mondo S."/>
            <person name="Nolan M."/>
            <person name="Ohm R."/>
            <person name="Pangilinan J."/>
            <person name="Park H.-J."/>
            <person name="Ramirez L."/>
            <person name="Alfaro M."/>
            <person name="Sun H."/>
            <person name="Tritt A."/>
            <person name="Yoshinaga Y."/>
            <person name="Zwiers L.-H."/>
            <person name="Turgeon B."/>
            <person name="Goodwin S."/>
            <person name="Spatafora J."/>
            <person name="Crous P."/>
            <person name="Grigoriev I."/>
        </authorList>
    </citation>
    <scope>NUCLEOTIDE SEQUENCE</scope>
    <source>
        <strain evidence="2">CBS 122368</strain>
    </source>
</reference>
<evidence type="ECO:0000313" key="2">
    <source>
        <dbReference type="EMBL" id="KAF2251335.1"/>
    </source>
</evidence>
<evidence type="ECO:0000256" key="1">
    <source>
        <dbReference type="SAM" id="SignalP"/>
    </source>
</evidence>
<evidence type="ECO:0000313" key="3">
    <source>
        <dbReference type="Proteomes" id="UP000800094"/>
    </source>
</evidence>
<feature type="signal peptide" evidence="1">
    <location>
        <begin position="1"/>
        <end position="19"/>
    </location>
</feature>
<feature type="chain" id="PRO_5025495965" evidence="1">
    <location>
        <begin position="20"/>
        <end position="325"/>
    </location>
</feature>
<keyword evidence="1" id="KW-0732">Signal</keyword>
<dbReference type="RefSeq" id="XP_033686339.1">
    <property type="nucleotide sequence ID" value="XM_033826722.1"/>
</dbReference>
<name>A0A6A6IL40_9PLEO</name>
<gene>
    <name evidence="2" type="ORF">BU26DRAFT_503863</name>
</gene>
<proteinExistence type="predicted"/>
<organism evidence="2 3">
    <name type="scientific">Trematosphaeria pertusa</name>
    <dbReference type="NCBI Taxonomy" id="390896"/>
    <lineage>
        <taxon>Eukaryota</taxon>
        <taxon>Fungi</taxon>
        <taxon>Dikarya</taxon>
        <taxon>Ascomycota</taxon>
        <taxon>Pezizomycotina</taxon>
        <taxon>Dothideomycetes</taxon>
        <taxon>Pleosporomycetidae</taxon>
        <taxon>Pleosporales</taxon>
        <taxon>Massarineae</taxon>
        <taxon>Trematosphaeriaceae</taxon>
        <taxon>Trematosphaeria</taxon>
    </lineage>
</organism>
<accession>A0A6A6IL40</accession>
<keyword evidence="3" id="KW-1185">Reference proteome</keyword>
<protein>
    <submittedName>
        <fullName evidence="2">Uncharacterized protein</fullName>
    </submittedName>
</protein>
<sequence length="325" mass="36736">MLFRKALLSLPWMMSLASAECWSHGAEANQELGKENVKNVATIFQGYFADQQMRYACWSDFDSGNSYIYTIQRMPGNGGAWLDIVVINDWLYKEASACRYGGHTMYDDESWDVNVNAVPGTCIDAVYINGHKAIFFLVILPISKRPGRQAKKQLSKDKNQPRQPREVTQLWRNALLMNQANALCTRYEKRGLLDDVDEAIEKAEEALAAGHESTAILQNDLSTMYLSRYEREVSDLSDYIPQFVQEVLCIPQGLRYGNRELKETTSLPLRILMQMLGPATNSLALSIVCHLHPEERGTEMEEKLLRWGVVVYPGGMDGTAPVDAR</sequence>
<dbReference type="AlphaFoldDB" id="A0A6A6IL40"/>
<dbReference type="GeneID" id="54580052"/>
<dbReference type="Proteomes" id="UP000800094">
    <property type="component" value="Unassembled WGS sequence"/>
</dbReference>
<dbReference type="EMBL" id="ML987193">
    <property type="protein sequence ID" value="KAF2251335.1"/>
    <property type="molecule type" value="Genomic_DNA"/>
</dbReference>
<dbReference type="OrthoDB" id="9991317at2759"/>